<proteinExistence type="predicted"/>
<keyword evidence="4" id="KW-1185">Reference proteome</keyword>
<feature type="domain" description="ER-bound oxygenase mpaB/mpaB'/Rubber oxygenase catalytic" evidence="2">
    <location>
        <begin position="109"/>
        <end position="300"/>
    </location>
</feature>
<dbReference type="Pfam" id="PF09995">
    <property type="entry name" value="MPAB_Lcp_cat"/>
    <property type="match status" value="1"/>
</dbReference>
<organism evidence="3 4">
    <name type="scientific">Quadrisphaera setariae</name>
    <dbReference type="NCBI Taxonomy" id="2593304"/>
    <lineage>
        <taxon>Bacteria</taxon>
        <taxon>Bacillati</taxon>
        <taxon>Actinomycetota</taxon>
        <taxon>Actinomycetes</taxon>
        <taxon>Kineosporiales</taxon>
        <taxon>Kineosporiaceae</taxon>
        <taxon>Quadrisphaera</taxon>
    </lineage>
</organism>
<evidence type="ECO:0000256" key="1">
    <source>
        <dbReference type="SAM" id="MobiDB-lite"/>
    </source>
</evidence>
<dbReference type="OrthoDB" id="836517at2"/>
<dbReference type="GO" id="GO:0016491">
    <property type="term" value="F:oxidoreductase activity"/>
    <property type="evidence" value="ECO:0007669"/>
    <property type="project" value="InterPro"/>
</dbReference>
<feature type="compositionally biased region" description="Low complexity" evidence="1">
    <location>
        <begin position="60"/>
        <end position="70"/>
    </location>
</feature>
<evidence type="ECO:0000313" key="4">
    <source>
        <dbReference type="Proteomes" id="UP000321234"/>
    </source>
</evidence>
<feature type="region of interest" description="Disordered" evidence="1">
    <location>
        <begin position="39"/>
        <end position="73"/>
    </location>
</feature>
<sequence>MPAGLLRAVALQGRPPGGGDPRRRARRRGCWSRRWSWGTSAPEEAAVAAADQDPGGTRDAAGSPAGSAAGDFPTLLPPERVAEAEATYQRVVQEFTLEFRLANALAYLRTYASPRVAALLLHTGHVQHASTERAVDTALFVYELVHHGIDSEQGQEVVRRLNAMHGRWSIRNDDSLWVLGTFAVLGPQMIDALGWRRLTDDERQACVDWWREVGTRMGITGIPETHAEFADAFRAYELAHLRRTDAGRVLLEASWDVMVSDLPEPLRPVSRLLAAALTDEPARSALGLPRVGAPVRTALRLGLVTRGLLSPTRGRPVPGWFTPGAPLGPYPEGYSLADLGVGEHHRHPAVVRVVQEGRQVRARRPV</sequence>
<dbReference type="AlphaFoldDB" id="A0A5C8ZMJ4"/>
<dbReference type="Proteomes" id="UP000321234">
    <property type="component" value="Unassembled WGS sequence"/>
</dbReference>
<name>A0A5C8ZMJ4_9ACTN</name>
<evidence type="ECO:0000259" key="2">
    <source>
        <dbReference type="Pfam" id="PF09995"/>
    </source>
</evidence>
<comment type="caution">
    <text evidence="3">The sequence shown here is derived from an EMBL/GenBank/DDBJ whole genome shotgun (WGS) entry which is preliminary data.</text>
</comment>
<evidence type="ECO:0000313" key="3">
    <source>
        <dbReference type="EMBL" id="TXR58010.1"/>
    </source>
</evidence>
<dbReference type="InterPro" id="IPR046366">
    <property type="entry name" value="MPAB"/>
</dbReference>
<dbReference type="PANTHER" id="PTHR36124:SF1">
    <property type="entry name" value="ER-BOUND OXYGENASE MPAB_MPAB'_RUBBER OXYGENASE CATALYTIC DOMAIN-CONTAINING PROTEIN"/>
    <property type="match status" value="1"/>
</dbReference>
<feature type="compositionally biased region" description="Low complexity" evidence="1">
    <location>
        <begin position="39"/>
        <end position="50"/>
    </location>
</feature>
<protein>
    <submittedName>
        <fullName evidence="3">DUF2236 domain-containing protein</fullName>
    </submittedName>
</protein>
<dbReference type="PANTHER" id="PTHR36124">
    <property type="match status" value="1"/>
</dbReference>
<reference evidence="3 4" key="1">
    <citation type="submission" date="2019-07" db="EMBL/GenBank/DDBJ databases">
        <title>Quadrisphaera sp. strain DD2A genome sequencing and assembly.</title>
        <authorList>
            <person name="Kim I."/>
        </authorList>
    </citation>
    <scope>NUCLEOTIDE SEQUENCE [LARGE SCALE GENOMIC DNA]</scope>
    <source>
        <strain evidence="3 4">DD2A</strain>
    </source>
</reference>
<feature type="region of interest" description="Disordered" evidence="1">
    <location>
        <begin position="9"/>
        <end position="28"/>
    </location>
</feature>
<gene>
    <name evidence="3" type="ORF">FMM08_01955</name>
</gene>
<dbReference type="InterPro" id="IPR018713">
    <property type="entry name" value="MPAB/Lcp_cat_dom"/>
</dbReference>
<accession>A0A5C8ZMJ4</accession>
<dbReference type="EMBL" id="VKAC01000001">
    <property type="protein sequence ID" value="TXR58010.1"/>
    <property type="molecule type" value="Genomic_DNA"/>
</dbReference>